<dbReference type="AlphaFoldDB" id="A0A9N7U413"/>
<evidence type="ECO:0000313" key="2">
    <source>
        <dbReference type="EMBL" id="CAB1423877.1"/>
    </source>
</evidence>
<accession>A0A9N7U413</accession>
<keyword evidence="3" id="KW-1185">Reference proteome</keyword>
<reference evidence="2" key="1">
    <citation type="submission" date="2020-03" db="EMBL/GenBank/DDBJ databases">
        <authorList>
            <person name="Weist P."/>
        </authorList>
    </citation>
    <scope>NUCLEOTIDE SEQUENCE</scope>
</reference>
<comment type="caution">
    <text evidence="2">The sequence shown here is derived from an EMBL/GenBank/DDBJ whole genome shotgun (WGS) entry which is preliminary data.</text>
</comment>
<evidence type="ECO:0000313" key="3">
    <source>
        <dbReference type="Proteomes" id="UP001153269"/>
    </source>
</evidence>
<evidence type="ECO:0000256" key="1">
    <source>
        <dbReference type="SAM" id="MobiDB-lite"/>
    </source>
</evidence>
<dbReference type="Proteomes" id="UP001153269">
    <property type="component" value="Unassembled WGS sequence"/>
</dbReference>
<sequence length="182" mass="19372">MCVKPPATSGSLDINLPSLALAPRGCRSSCVVLFPVDGHTCDLQVVHLAAEPGTPGPAEIEPPGFTLSATGSDVSLQRSARTKQQRQQAETPAEDKTHKQQHPAHIPPWEQEQTPCTDVHRAGSLTAQGPAGAATQMGQMSRNSAAQLDVCFSLGDDKPAAVRLGMAAKTDEWGMERRDKDR</sequence>
<gene>
    <name evidence="2" type="ORF">PLEPLA_LOCUS11798</name>
</gene>
<protein>
    <submittedName>
        <fullName evidence="2">Uncharacterized protein</fullName>
    </submittedName>
</protein>
<feature type="compositionally biased region" description="Polar residues" evidence="1">
    <location>
        <begin position="67"/>
        <end position="79"/>
    </location>
</feature>
<dbReference type="EMBL" id="CADEAL010000689">
    <property type="protein sequence ID" value="CAB1423877.1"/>
    <property type="molecule type" value="Genomic_DNA"/>
</dbReference>
<proteinExistence type="predicted"/>
<feature type="region of interest" description="Disordered" evidence="1">
    <location>
        <begin position="54"/>
        <end position="111"/>
    </location>
</feature>
<name>A0A9N7U413_PLEPL</name>
<organism evidence="2 3">
    <name type="scientific">Pleuronectes platessa</name>
    <name type="common">European plaice</name>
    <dbReference type="NCBI Taxonomy" id="8262"/>
    <lineage>
        <taxon>Eukaryota</taxon>
        <taxon>Metazoa</taxon>
        <taxon>Chordata</taxon>
        <taxon>Craniata</taxon>
        <taxon>Vertebrata</taxon>
        <taxon>Euteleostomi</taxon>
        <taxon>Actinopterygii</taxon>
        <taxon>Neopterygii</taxon>
        <taxon>Teleostei</taxon>
        <taxon>Neoteleostei</taxon>
        <taxon>Acanthomorphata</taxon>
        <taxon>Carangaria</taxon>
        <taxon>Pleuronectiformes</taxon>
        <taxon>Pleuronectoidei</taxon>
        <taxon>Pleuronectidae</taxon>
        <taxon>Pleuronectes</taxon>
    </lineage>
</organism>